<dbReference type="InterPro" id="IPR032567">
    <property type="entry name" value="RTL1-rel"/>
</dbReference>
<comment type="caution">
    <text evidence="3">The sequence shown here is derived from an EMBL/GenBank/DDBJ whole genome shotgun (WGS) entry which is preliminary data.</text>
</comment>
<dbReference type="SUPFAM" id="SSF50630">
    <property type="entry name" value="Acid proteases"/>
    <property type="match status" value="1"/>
</dbReference>
<dbReference type="PANTHER" id="PTHR15503:SF22">
    <property type="entry name" value="TRANSPOSON TY3-I GAG POLYPROTEIN"/>
    <property type="match status" value="1"/>
</dbReference>
<dbReference type="Gene3D" id="2.40.70.10">
    <property type="entry name" value="Acid Proteases"/>
    <property type="match status" value="1"/>
</dbReference>
<evidence type="ECO:0000259" key="2">
    <source>
        <dbReference type="Pfam" id="PF03732"/>
    </source>
</evidence>
<feature type="region of interest" description="Disordered" evidence="1">
    <location>
        <begin position="41"/>
        <end position="64"/>
    </location>
</feature>
<sequence>MEARVSALEAANAKSQLLLEAIQHLLEDKFAAIDRRFNSIESSEEDDGDGGHRRGGVDHRERERASPLKNHMPFIKMDFPRFNEGDDPVEWIYKVKQYFDYFSVMLEKKIKMVSFHLDREALQWFQWEDCVPSCSTWEDFTKAFCREFGPHGFEDFAEALFKLRQTGPLKEYIAEFRRLATRIHDLSPSLRLSCFIYGLREGLKQDVKLLRPATVHEAMNFAHEVDAKFQKVRFAHSSVNSSPKLPLQHEVAPTRTRTENTSRKDMPFKKLTPEEIQYKRQNNLCFYCDEKFVRGHKCARKQILLLDMGYNSSEEKEIAHELQQIEHKAEITACCITACALYGTPAPIAIKTMKITAVIKNCVVVVLLDSGSSHNFIHIGLVKKLGWQLDQSYMCDVMIADGGQVQCKGSCAAVPLTIGTYGYTSDMFALPLGGCDIVLGCNGYELLVQFCGTLRS</sequence>
<evidence type="ECO:0000313" key="3">
    <source>
        <dbReference type="EMBL" id="KAF9685348.1"/>
    </source>
</evidence>
<dbReference type="PANTHER" id="PTHR15503">
    <property type="entry name" value="LDOC1 RELATED"/>
    <property type="match status" value="1"/>
</dbReference>
<feature type="compositionally biased region" description="Basic and acidic residues" evidence="1">
    <location>
        <begin position="49"/>
        <end position="64"/>
    </location>
</feature>
<feature type="domain" description="Retrotransposon gag" evidence="2">
    <location>
        <begin position="111"/>
        <end position="201"/>
    </location>
</feature>
<reference evidence="3 4" key="1">
    <citation type="submission" date="2020-10" db="EMBL/GenBank/DDBJ databases">
        <title>Plant Genome Project.</title>
        <authorList>
            <person name="Zhang R.-G."/>
        </authorList>
    </citation>
    <scope>NUCLEOTIDE SEQUENCE [LARGE SCALE GENOMIC DNA]</scope>
    <source>
        <strain evidence="3">FAFU-HL-1</strain>
        <tissue evidence="3">Leaf</tissue>
    </source>
</reference>
<evidence type="ECO:0000256" key="1">
    <source>
        <dbReference type="SAM" id="MobiDB-lite"/>
    </source>
</evidence>
<dbReference type="OrthoDB" id="770980at2759"/>
<dbReference type="InterPro" id="IPR005162">
    <property type="entry name" value="Retrotrans_gag_dom"/>
</dbReference>
<keyword evidence="4" id="KW-1185">Reference proteome</keyword>
<organism evidence="3 4">
    <name type="scientific">Salix dunnii</name>
    <dbReference type="NCBI Taxonomy" id="1413687"/>
    <lineage>
        <taxon>Eukaryota</taxon>
        <taxon>Viridiplantae</taxon>
        <taxon>Streptophyta</taxon>
        <taxon>Embryophyta</taxon>
        <taxon>Tracheophyta</taxon>
        <taxon>Spermatophyta</taxon>
        <taxon>Magnoliopsida</taxon>
        <taxon>eudicotyledons</taxon>
        <taxon>Gunneridae</taxon>
        <taxon>Pentapetalae</taxon>
        <taxon>rosids</taxon>
        <taxon>fabids</taxon>
        <taxon>Malpighiales</taxon>
        <taxon>Salicaceae</taxon>
        <taxon>Saliceae</taxon>
        <taxon>Salix</taxon>
    </lineage>
</organism>
<dbReference type="AlphaFoldDB" id="A0A835KDW2"/>
<name>A0A835KDW2_9ROSI</name>
<proteinExistence type="predicted"/>
<feature type="region of interest" description="Disordered" evidence="1">
    <location>
        <begin position="240"/>
        <end position="263"/>
    </location>
</feature>
<dbReference type="InterPro" id="IPR021109">
    <property type="entry name" value="Peptidase_aspartic_dom_sf"/>
</dbReference>
<protein>
    <recommendedName>
        <fullName evidence="2">Retrotransposon gag domain-containing protein</fullName>
    </recommendedName>
</protein>
<dbReference type="EMBL" id="JADGMS010000003">
    <property type="protein sequence ID" value="KAF9685348.1"/>
    <property type="molecule type" value="Genomic_DNA"/>
</dbReference>
<dbReference type="Pfam" id="PF03732">
    <property type="entry name" value="Retrotrans_gag"/>
    <property type="match status" value="1"/>
</dbReference>
<dbReference type="Pfam" id="PF08284">
    <property type="entry name" value="RVP_2"/>
    <property type="match status" value="1"/>
</dbReference>
<dbReference type="CDD" id="cd00303">
    <property type="entry name" value="retropepsin_like"/>
    <property type="match status" value="1"/>
</dbReference>
<accession>A0A835KDW2</accession>
<evidence type="ECO:0000313" key="4">
    <source>
        <dbReference type="Proteomes" id="UP000657918"/>
    </source>
</evidence>
<gene>
    <name evidence="3" type="ORF">SADUNF_Sadunf03G0045300</name>
</gene>
<dbReference type="Proteomes" id="UP000657918">
    <property type="component" value="Unassembled WGS sequence"/>
</dbReference>